<keyword evidence="2" id="KW-0012">Acyltransferase</keyword>
<protein>
    <submittedName>
        <fullName evidence="5">GNAT family N-acetyltransferase</fullName>
    </submittedName>
</protein>
<organism evidence="5 6">
    <name type="scientific">Streptomyces triculaminicus</name>
    <dbReference type="NCBI Taxonomy" id="2816232"/>
    <lineage>
        <taxon>Bacteria</taxon>
        <taxon>Bacillati</taxon>
        <taxon>Actinomycetota</taxon>
        <taxon>Actinomycetes</taxon>
        <taxon>Kitasatosporales</taxon>
        <taxon>Streptomycetaceae</taxon>
        <taxon>Streptomyces</taxon>
    </lineage>
</organism>
<dbReference type="PROSITE" id="PS51186">
    <property type="entry name" value="GNAT"/>
    <property type="match status" value="1"/>
</dbReference>
<keyword evidence="6" id="KW-1185">Reference proteome</keyword>
<dbReference type="InterPro" id="IPR000182">
    <property type="entry name" value="GNAT_dom"/>
</dbReference>
<sequence length="188" mass="20513">MIADFHALTSDIVLRPVTLDDAAAFARAYARNRDHLRPWEPGRSEAFFTTEGQAARLEDLLALRAAGRVMPWVLAEDGGRGEIVGLVNLANIVHGAWRSTNLGYWVAAEHTGKGLATAAVTAACRDADQRLGLHRIEAGTVVANAASQRVLVKCGFEPIGTARNYLHIDGEWRDHVLYHKILNDRGPA</sequence>
<keyword evidence="1" id="KW-0808">Transferase</keyword>
<dbReference type="EMBL" id="JAFMOF010000004">
    <property type="protein sequence ID" value="MBO0656030.1"/>
    <property type="molecule type" value="Genomic_DNA"/>
</dbReference>
<evidence type="ECO:0000259" key="4">
    <source>
        <dbReference type="PROSITE" id="PS51186"/>
    </source>
</evidence>
<dbReference type="RefSeq" id="WP_086571837.1">
    <property type="nucleotide sequence ID" value="NZ_JAFMOF010000004.1"/>
</dbReference>
<proteinExistence type="inferred from homology"/>
<evidence type="ECO:0000313" key="5">
    <source>
        <dbReference type="EMBL" id="MBO0656030.1"/>
    </source>
</evidence>
<comment type="caution">
    <text evidence="5">The sequence shown here is derived from an EMBL/GenBank/DDBJ whole genome shotgun (WGS) entry which is preliminary data.</text>
</comment>
<dbReference type="PANTHER" id="PTHR43792:SF8">
    <property type="entry name" value="[RIBOSOMAL PROTEIN US5]-ALANINE N-ACETYLTRANSFERASE"/>
    <property type="match status" value="1"/>
</dbReference>
<dbReference type="PANTHER" id="PTHR43792">
    <property type="entry name" value="GNAT FAMILY, PUTATIVE (AFU_ORTHOLOGUE AFUA_3G00765)-RELATED-RELATED"/>
    <property type="match status" value="1"/>
</dbReference>
<accession>A0A939FQ08</accession>
<dbReference type="Proteomes" id="UP000664781">
    <property type="component" value="Unassembled WGS sequence"/>
</dbReference>
<evidence type="ECO:0000256" key="1">
    <source>
        <dbReference type="ARBA" id="ARBA00022679"/>
    </source>
</evidence>
<evidence type="ECO:0000256" key="2">
    <source>
        <dbReference type="ARBA" id="ARBA00023315"/>
    </source>
</evidence>
<dbReference type="InterPro" id="IPR016181">
    <property type="entry name" value="Acyl_CoA_acyltransferase"/>
</dbReference>
<dbReference type="GO" id="GO:0005737">
    <property type="term" value="C:cytoplasm"/>
    <property type="evidence" value="ECO:0007669"/>
    <property type="project" value="TreeGrafter"/>
</dbReference>
<evidence type="ECO:0000313" key="6">
    <source>
        <dbReference type="Proteomes" id="UP000664781"/>
    </source>
</evidence>
<evidence type="ECO:0000256" key="3">
    <source>
        <dbReference type="ARBA" id="ARBA00038502"/>
    </source>
</evidence>
<dbReference type="SUPFAM" id="SSF55729">
    <property type="entry name" value="Acyl-CoA N-acyltransferases (Nat)"/>
    <property type="match status" value="1"/>
</dbReference>
<reference evidence="5" key="1">
    <citation type="submission" date="2021-03" db="EMBL/GenBank/DDBJ databases">
        <title>Streptomyces strains.</title>
        <authorList>
            <person name="Lund M.B."/>
            <person name="Toerring T."/>
        </authorList>
    </citation>
    <scope>NUCLEOTIDE SEQUENCE</scope>
    <source>
        <strain evidence="5">JCM 4242</strain>
    </source>
</reference>
<dbReference type="AlphaFoldDB" id="A0A939FQ08"/>
<name>A0A939FQ08_9ACTN</name>
<dbReference type="Gene3D" id="3.40.630.30">
    <property type="match status" value="1"/>
</dbReference>
<feature type="domain" description="N-acetyltransferase" evidence="4">
    <location>
        <begin position="12"/>
        <end position="183"/>
    </location>
</feature>
<dbReference type="GO" id="GO:0008999">
    <property type="term" value="F:protein-N-terminal-alanine acetyltransferase activity"/>
    <property type="evidence" value="ECO:0007669"/>
    <property type="project" value="TreeGrafter"/>
</dbReference>
<dbReference type="Pfam" id="PF13302">
    <property type="entry name" value="Acetyltransf_3"/>
    <property type="match status" value="1"/>
</dbReference>
<comment type="similarity">
    <text evidence="3">Belongs to the acetyltransferase family. RimJ subfamily.</text>
</comment>
<dbReference type="InterPro" id="IPR051531">
    <property type="entry name" value="N-acetyltransferase"/>
</dbReference>
<gene>
    <name evidence="5" type="ORF">J1792_25650</name>
</gene>